<feature type="domain" description="Solute-binding protein family 5" evidence="1">
    <location>
        <begin position="45"/>
        <end position="96"/>
    </location>
</feature>
<dbReference type="EMBL" id="UHDZ01000001">
    <property type="protein sequence ID" value="SUM73265.1"/>
    <property type="molecule type" value="Genomic_DNA"/>
</dbReference>
<dbReference type="Proteomes" id="UP000255425">
    <property type="component" value="Unassembled WGS sequence"/>
</dbReference>
<organism evidence="2 3">
    <name type="scientific">Staphylococcus saccharolyticus</name>
    <dbReference type="NCBI Taxonomy" id="33028"/>
    <lineage>
        <taxon>Bacteria</taxon>
        <taxon>Bacillati</taxon>
        <taxon>Bacillota</taxon>
        <taxon>Bacilli</taxon>
        <taxon>Bacillales</taxon>
        <taxon>Staphylococcaceae</taxon>
        <taxon>Staphylococcus</taxon>
    </lineage>
</organism>
<evidence type="ECO:0000259" key="1">
    <source>
        <dbReference type="Pfam" id="PF00496"/>
    </source>
</evidence>
<name>A0A380H6K7_9STAP</name>
<dbReference type="Pfam" id="PF00496">
    <property type="entry name" value="SBP_bac_5"/>
    <property type="match status" value="1"/>
</dbReference>
<dbReference type="Gene3D" id="3.90.76.10">
    <property type="entry name" value="Dipeptide-binding Protein, Domain 1"/>
    <property type="match status" value="1"/>
</dbReference>
<accession>A0A380H6K7</accession>
<reference evidence="2 3" key="1">
    <citation type="submission" date="2018-06" db="EMBL/GenBank/DDBJ databases">
        <authorList>
            <consortium name="Pathogen Informatics"/>
            <person name="Doyle S."/>
        </authorList>
    </citation>
    <scope>NUCLEOTIDE SEQUENCE [LARGE SCALE GENOMIC DNA]</scope>
    <source>
        <strain evidence="2 3">NCTC11807</strain>
    </source>
</reference>
<gene>
    <name evidence="2" type="primary">appA_3</name>
    <name evidence="2" type="ORF">NCTC11807_02065</name>
</gene>
<proteinExistence type="predicted"/>
<dbReference type="SUPFAM" id="SSF53850">
    <property type="entry name" value="Periplasmic binding protein-like II"/>
    <property type="match status" value="1"/>
</dbReference>
<protein>
    <submittedName>
        <fullName evidence="2">Oligopeptide-binding protein oppA</fullName>
    </submittedName>
</protein>
<sequence>MVCQLHHQVYILLFLSSEHSDATVEGYFNEGLIKVDKKVKSKAFIASWKDIDLGKKIEFKIKKGIKWHDGNELTIDDWIYTLEVLANKDYSGSYYPFN</sequence>
<evidence type="ECO:0000313" key="2">
    <source>
        <dbReference type="EMBL" id="SUM73265.1"/>
    </source>
</evidence>
<dbReference type="Gene3D" id="3.40.190.10">
    <property type="entry name" value="Periplasmic binding protein-like II"/>
    <property type="match status" value="1"/>
</dbReference>
<keyword evidence="3" id="KW-1185">Reference proteome</keyword>
<evidence type="ECO:0000313" key="3">
    <source>
        <dbReference type="Proteomes" id="UP000255425"/>
    </source>
</evidence>
<dbReference type="AlphaFoldDB" id="A0A380H6K7"/>
<dbReference type="InterPro" id="IPR000914">
    <property type="entry name" value="SBP_5_dom"/>
</dbReference>